<dbReference type="GO" id="GO:0000811">
    <property type="term" value="C:GINS complex"/>
    <property type="evidence" value="ECO:0007669"/>
    <property type="project" value="UniProtKB-UniRule"/>
</dbReference>
<evidence type="ECO:0000256" key="2">
    <source>
        <dbReference type="ARBA" id="ARBA00006343"/>
    </source>
</evidence>
<comment type="subunit">
    <text evidence="6">Component of the GINS complex.</text>
</comment>
<dbReference type="EMBL" id="NCKU01002104">
    <property type="protein sequence ID" value="RWS10408.1"/>
    <property type="molecule type" value="Genomic_DNA"/>
</dbReference>
<dbReference type="GO" id="GO:1902975">
    <property type="term" value="P:mitotic DNA replication initiation"/>
    <property type="evidence" value="ECO:0007669"/>
    <property type="project" value="TreeGrafter"/>
</dbReference>
<comment type="function">
    <text evidence="5">Required for correct functioning of the GINS complex, a complex that plays an essential role in the initiation of DNA replication, and progression of DNA replication forks. GINS complex is a core component of CDC45-MCM-GINS (CMG) helicase, the molecular machine that unwinds template DNA during replication, and around which the replisome is built.</text>
</comment>
<evidence type="ECO:0000256" key="6">
    <source>
        <dbReference type="RuleBase" id="RU367161"/>
    </source>
</evidence>
<comment type="function">
    <text evidence="6">The GINS complex plays an essential role in the initiation of DNA replication.</text>
</comment>
<keyword evidence="4 6" id="KW-0539">Nucleus</keyword>
<keyword evidence="3 6" id="KW-0235">DNA replication</keyword>
<evidence type="ECO:0000259" key="7">
    <source>
        <dbReference type="Pfam" id="PF05916"/>
    </source>
</evidence>
<dbReference type="InterPro" id="IPR036224">
    <property type="entry name" value="GINS_bundle-like_dom_sf"/>
</dbReference>
<feature type="domain" description="GINS subunit" evidence="7">
    <location>
        <begin position="86"/>
        <end position="182"/>
    </location>
</feature>
<evidence type="ECO:0000256" key="3">
    <source>
        <dbReference type="ARBA" id="ARBA00022705"/>
    </source>
</evidence>
<sequence>MAASGANGGRVPSDFAAIDDIVALSKKVSCRFVKSVARLGFIDQSADCEHVAEGTQLELPLWMAKTLAARGLITVDPPKGYNQIYREILDADASVVDLHKLGPHFYAFGGHLVAMNAPEGEEIAKSLVHTFHQRLHKIMDFSLNASEDTPFELHAFKNNLDSCELELFEEGSNCLKDVKKWEHRTLDQICANDMVVSLKKRKRAMMACSERMATDS</sequence>
<evidence type="ECO:0000259" key="8">
    <source>
        <dbReference type="Pfam" id="PF22466"/>
    </source>
</evidence>
<evidence type="ECO:0000313" key="9">
    <source>
        <dbReference type="EMBL" id="RWS10398.1"/>
    </source>
</evidence>
<dbReference type="Proteomes" id="UP000285301">
    <property type="component" value="Unassembled WGS sequence"/>
</dbReference>
<proteinExistence type="inferred from homology"/>
<dbReference type="PANTHER" id="PTHR22768:SF0">
    <property type="entry name" value="DNA REPLICATION COMPLEX GINS PROTEIN PSF3"/>
    <property type="match status" value="1"/>
</dbReference>
<reference evidence="9" key="2">
    <citation type="submission" date="2018-11" db="EMBL/GenBank/DDBJ databases">
        <title>Trombidioid mite genomics.</title>
        <authorList>
            <person name="Dong X."/>
        </authorList>
    </citation>
    <scope>NUCLEOTIDE SEQUENCE</scope>
    <source>
        <strain evidence="9">UoL-WK</strain>
    </source>
</reference>
<keyword evidence="12" id="KW-1185">Reference proteome</keyword>
<dbReference type="InterPro" id="IPR010492">
    <property type="entry name" value="GINS_Psf3"/>
</dbReference>
<dbReference type="CDD" id="cd21693">
    <property type="entry name" value="GINS_B_Psf3"/>
    <property type="match status" value="1"/>
</dbReference>
<name>A0A3S3S7W1_9ACAR</name>
<evidence type="ECO:0000313" key="11">
    <source>
        <dbReference type="EMBL" id="RWS11432.1"/>
    </source>
</evidence>
<dbReference type="Pfam" id="PF05916">
    <property type="entry name" value="Sld5"/>
    <property type="match status" value="1"/>
</dbReference>
<dbReference type="InterPro" id="IPR038437">
    <property type="entry name" value="GINS_Psf3_sf"/>
</dbReference>
<comment type="similarity">
    <text evidence="2 6">Belongs to the GINS3/PSF3 family.</text>
</comment>
<dbReference type="EMBL" id="NCKU01002110">
    <property type="protein sequence ID" value="RWS10398.1"/>
    <property type="molecule type" value="Genomic_DNA"/>
</dbReference>
<dbReference type="STRING" id="1965070.A0A3S3S7W1"/>
<accession>A0A3S3S7W1</accession>
<dbReference type="PANTHER" id="PTHR22768">
    <property type="entry name" value="DNA REPLICATION COMPLEX GINS PROTEIN PSF3"/>
    <property type="match status" value="1"/>
</dbReference>
<dbReference type="SUPFAM" id="SSF160059">
    <property type="entry name" value="PriA/YqbF domain"/>
    <property type="match status" value="1"/>
</dbReference>
<dbReference type="InterPro" id="IPR021151">
    <property type="entry name" value="GINS_A"/>
</dbReference>
<reference evidence="9 12" key="1">
    <citation type="journal article" date="2018" name="Gigascience">
        <title>Genomes of trombidid mites reveal novel predicted allergens and laterally-transferred genes associated with secondary metabolism.</title>
        <authorList>
            <person name="Dong X."/>
            <person name="Chaisiri K."/>
            <person name="Xia D."/>
            <person name="Armstrong S.D."/>
            <person name="Fang Y."/>
            <person name="Donnelly M.J."/>
            <person name="Kadowaki T."/>
            <person name="McGarry J.W."/>
            <person name="Darby A.C."/>
            <person name="Makepeace B.L."/>
        </authorList>
    </citation>
    <scope>NUCLEOTIDE SEQUENCE [LARGE SCALE GENOMIC DNA]</scope>
    <source>
        <strain evidence="9">UoL-WK</strain>
    </source>
</reference>
<dbReference type="CDD" id="cd11713">
    <property type="entry name" value="GINS_A_psf3"/>
    <property type="match status" value="1"/>
</dbReference>
<dbReference type="InterPro" id="IPR055221">
    <property type="entry name" value="PSF3_N"/>
</dbReference>
<evidence type="ECO:0000313" key="12">
    <source>
        <dbReference type="Proteomes" id="UP000285301"/>
    </source>
</evidence>
<protein>
    <recommendedName>
        <fullName evidence="6">DNA replication complex GINS protein PSF3</fullName>
    </recommendedName>
</protein>
<gene>
    <name evidence="11" type="ORF">B4U79_07369</name>
    <name evidence="9" type="ORF">B4U79_07678</name>
    <name evidence="10" type="ORF">B4U79_13955</name>
</gene>
<comment type="subcellular location">
    <subcellularLocation>
        <location evidence="1 6">Nucleus</location>
    </subcellularLocation>
</comment>
<feature type="domain" description="DNA replication complex GINS protein PSF3 N-terminal" evidence="8">
    <location>
        <begin position="18"/>
        <end position="68"/>
    </location>
</feature>
<evidence type="ECO:0000256" key="1">
    <source>
        <dbReference type="ARBA" id="ARBA00004123"/>
    </source>
</evidence>
<dbReference type="SUPFAM" id="SSF158573">
    <property type="entry name" value="GINS helical bundle-like"/>
    <property type="match status" value="1"/>
</dbReference>
<organism evidence="9 12">
    <name type="scientific">Dinothrombium tinctorium</name>
    <dbReference type="NCBI Taxonomy" id="1965070"/>
    <lineage>
        <taxon>Eukaryota</taxon>
        <taxon>Metazoa</taxon>
        <taxon>Ecdysozoa</taxon>
        <taxon>Arthropoda</taxon>
        <taxon>Chelicerata</taxon>
        <taxon>Arachnida</taxon>
        <taxon>Acari</taxon>
        <taxon>Acariformes</taxon>
        <taxon>Trombidiformes</taxon>
        <taxon>Prostigmata</taxon>
        <taxon>Anystina</taxon>
        <taxon>Parasitengona</taxon>
        <taxon>Trombidioidea</taxon>
        <taxon>Trombidiidae</taxon>
        <taxon>Dinothrombium</taxon>
    </lineage>
</organism>
<comment type="caution">
    <text evidence="9">The sequence shown here is derived from an EMBL/GenBank/DDBJ whole genome shotgun (WGS) entry which is preliminary data.</text>
</comment>
<dbReference type="OrthoDB" id="10251744at2759"/>
<evidence type="ECO:0000256" key="5">
    <source>
        <dbReference type="ARBA" id="ARBA00045258"/>
    </source>
</evidence>
<evidence type="ECO:0000313" key="10">
    <source>
        <dbReference type="EMBL" id="RWS10408.1"/>
    </source>
</evidence>
<dbReference type="Gene3D" id="1.20.58.2050">
    <property type="match status" value="1"/>
</dbReference>
<evidence type="ECO:0000256" key="4">
    <source>
        <dbReference type="ARBA" id="ARBA00023242"/>
    </source>
</evidence>
<dbReference type="AlphaFoldDB" id="A0A3S3S7W1"/>
<dbReference type="EMBL" id="NCKU01001705">
    <property type="protein sequence ID" value="RWS11432.1"/>
    <property type="molecule type" value="Genomic_DNA"/>
</dbReference>
<dbReference type="Pfam" id="PF22466">
    <property type="entry name" value="PSF3_N"/>
    <property type="match status" value="1"/>
</dbReference>